<organism evidence="2 3">
    <name type="scientific">Dyadobacter helix</name>
    <dbReference type="NCBI Taxonomy" id="2822344"/>
    <lineage>
        <taxon>Bacteria</taxon>
        <taxon>Pseudomonadati</taxon>
        <taxon>Bacteroidota</taxon>
        <taxon>Cytophagia</taxon>
        <taxon>Cytophagales</taxon>
        <taxon>Spirosomataceae</taxon>
        <taxon>Dyadobacter</taxon>
    </lineage>
</organism>
<dbReference type="RefSeq" id="WP_215239051.1">
    <property type="nucleotide sequence ID" value="NZ_CAJRAF010000002.1"/>
</dbReference>
<dbReference type="EMBL" id="CAJRAF010000002">
    <property type="protein sequence ID" value="CAG5000202.1"/>
    <property type="molecule type" value="Genomic_DNA"/>
</dbReference>
<dbReference type="Proteomes" id="UP000680038">
    <property type="component" value="Unassembled WGS sequence"/>
</dbReference>
<evidence type="ECO:0000313" key="2">
    <source>
        <dbReference type="EMBL" id="CAG5000202.1"/>
    </source>
</evidence>
<keyword evidence="3" id="KW-1185">Reference proteome</keyword>
<feature type="domain" description="Xylose isomerase-like TIM barrel" evidence="1">
    <location>
        <begin position="60"/>
        <end position="296"/>
    </location>
</feature>
<dbReference type="Pfam" id="PF01261">
    <property type="entry name" value="AP_endonuc_2"/>
    <property type="match status" value="1"/>
</dbReference>
<evidence type="ECO:0000313" key="3">
    <source>
        <dbReference type="Proteomes" id="UP000680038"/>
    </source>
</evidence>
<dbReference type="InterPro" id="IPR050312">
    <property type="entry name" value="IolE/XylAMocC-like"/>
</dbReference>
<dbReference type="PANTHER" id="PTHR12110:SF41">
    <property type="entry name" value="INOSOSE DEHYDRATASE"/>
    <property type="match status" value="1"/>
</dbReference>
<protein>
    <recommendedName>
        <fullName evidence="1">Xylose isomerase-like TIM barrel domain-containing protein</fullName>
    </recommendedName>
</protein>
<dbReference type="PANTHER" id="PTHR12110">
    <property type="entry name" value="HYDROXYPYRUVATE ISOMERASE"/>
    <property type="match status" value="1"/>
</dbReference>
<accession>A0A916JFL3</accession>
<dbReference type="InterPro" id="IPR036237">
    <property type="entry name" value="Xyl_isomerase-like_sf"/>
</dbReference>
<dbReference type="Gene3D" id="3.20.20.150">
    <property type="entry name" value="Divalent-metal-dependent TIM barrel enzymes"/>
    <property type="match status" value="1"/>
</dbReference>
<proteinExistence type="predicted"/>
<comment type="caution">
    <text evidence="2">The sequence shown here is derived from an EMBL/GenBank/DDBJ whole genome shotgun (WGS) entry which is preliminary data.</text>
</comment>
<sequence>MIKYRPGSWWYVRLTACCLMGLLSGTTTKTWSQQIKNEFFPLHNIIRGDSVYDTYSKQVALIKNAGYDGIEISQIDSFEGMKAALDQHHFKGSYFYVKLNVEDPYIDHRLEGYIQRLKGSGTIIAPFVTSDSKKYTDPVAAADSIVISRIGQIGQWAHEAGLQVAIYPHYRFYVQHIKHSLDLVRKINQNNVGTSFNLCHWLATTPAGERKSLRADLKTIAPYLKLVTLCGANDVISAKRNVWDDYILPLGTGDFDTYGLLSYIIQELHYKGPVGAQCYNIKGPKPELVRTTMQAWLDYKDRLKSEK</sequence>
<reference evidence="2" key="1">
    <citation type="submission" date="2021-04" db="EMBL/GenBank/DDBJ databases">
        <authorList>
            <person name="Rodrigo-Torres L."/>
            <person name="Arahal R. D."/>
            <person name="Lucena T."/>
        </authorList>
    </citation>
    <scope>NUCLEOTIDE SEQUENCE</scope>
    <source>
        <strain evidence="2">CECT 9275</strain>
    </source>
</reference>
<dbReference type="InterPro" id="IPR013022">
    <property type="entry name" value="Xyl_isomerase-like_TIM-brl"/>
</dbReference>
<dbReference type="AlphaFoldDB" id="A0A916JFL3"/>
<evidence type="ECO:0000259" key="1">
    <source>
        <dbReference type="Pfam" id="PF01261"/>
    </source>
</evidence>
<dbReference type="SUPFAM" id="SSF51658">
    <property type="entry name" value="Xylose isomerase-like"/>
    <property type="match status" value="1"/>
</dbReference>
<name>A0A916JFL3_9BACT</name>
<gene>
    <name evidence="2" type="ORF">DYBT9275_02414</name>
</gene>